<sequence>MQKPEPRFRELTDEEEARIQKAAKEDPDNPPLTDEKLARMRPAREVMPMEFFEAIDEMRKARGRPKIEAPKVAVTLRLDPDVLDKFKSSGKDWRGRMAEELRKAAGL</sequence>
<reference evidence="1 2" key="1">
    <citation type="submission" date="2019-06" db="EMBL/GenBank/DDBJ databases">
        <title>The draft genome of Rhizobium smilacinae PTYR-5.</title>
        <authorList>
            <person name="Liu L."/>
            <person name="Li L."/>
            <person name="Zhang X."/>
        </authorList>
    </citation>
    <scope>NUCLEOTIDE SEQUENCE [LARGE SCALE GENOMIC DNA]</scope>
    <source>
        <strain evidence="1 2">PTYR-5</strain>
    </source>
</reference>
<accession>A0A5C4XR63</accession>
<dbReference type="OrthoDB" id="361944at2"/>
<dbReference type="RefSeq" id="WP_139674558.1">
    <property type="nucleotide sequence ID" value="NZ_VDMN01000001.1"/>
</dbReference>
<organism evidence="1 2">
    <name type="scientific">Aliirhizobium smilacinae</name>
    <dbReference type="NCBI Taxonomy" id="1395944"/>
    <lineage>
        <taxon>Bacteria</taxon>
        <taxon>Pseudomonadati</taxon>
        <taxon>Pseudomonadota</taxon>
        <taxon>Alphaproteobacteria</taxon>
        <taxon>Hyphomicrobiales</taxon>
        <taxon>Rhizobiaceae</taxon>
        <taxon>Aliirhizobium</taxon>
    </lineage>
</organism>
<protein>
    <submittedName>
        <fullName evidence="1">BrnA antitoxin family protein</fullName>
    </submittedName>
</protein>
<keyword evidence="2" id="KW-1185">Reference proteome</keyword>
<dbReference type="AlphaFoldDB" id="A0A5C4XR63"/>
<dbReference type="InterPro" id="IPR025528">
    <property type="entry name" value="BrnA_antitoxin"/>
</dbReference>
<dbReference type="Pfam" id="PF14384">
    <property type="entry name" value="BrnA_antitoxin"/>
    <property type="match status" value="1"/>
</dbReference>
<name>A0A5C4XR63_9HYPH</name>
<dbReference type="EMBL" id="VDMN01000001">
    <property type="protein sequence ID" value="TNM65892.1"/>
    <property type="molecule type" value="Genomic_DNA"/>
</dbReference>
<gene>
    <name evidence="1" type="ORF">FHP24_06595</name>
</gene>
<evidence type="ECO:0000313" key="2">
    <source>
        <dbReference type="Proteomes" id="UP000311605"/>
    </source>
</evidence>
<dbReference type="Proteomes" id="UP000311605">
    <property type="component" value="Unassembled WGS sequence"/>
</dbReference>
<evidence type="ECO:0000313" key="1">
    <source>
        <dbReference type="EMBL" id="TNM65892.1"/>
    </source>
</evidence>
<proteinExistence type="predicted"/>
<comment type="caution">
    <text evidence="1">The sequence shown here is derived from an EMBL/GenBank/DDBJ whole genome shotgun (WGS) entry which is preliminary data.</text>
</comment>